<dbReference type="Gramene" id="KCW74589">
    <property type="protein sequence ID" value="KCW74589"/>
    <property type="gene ID" value="EUGRSUZ_E03308"/>
</dbReference>
<dbReference type="InterPro" id="IPR055294">
    <property type="entry name" value="FBL60-like"/>
</dbReference>
<dbReference type="PANTHER" id="PTHR31293">
    <property type="entry name" value="RNI-LIKE SUPERFAMILY PROTEIN"/>
    <property type="match status" value="1"/>
</dbReference>
<dbReference type="InterPro" id="IPR053781">
    <property type="entry name" value="F-box_AtFBL13-like"/>
</dbReference>
<evidence type="ECO:0000256" key="1">
    <source>
        <dbReference type="SAM" id="MobiDB-lite"/>
    </source>
</evidence>
<dbReference type="InterPro" id="IPR055411">
    <property type="entry name" value="LRR_FXL15/At3g58940/PEG3-like"/>
</dbReference>
<dbReference type="PROSITE" id="PS50181">
    <property type="entry name" value="FBOX"/>
    <property type="match status" value="1"/>
</dbReference>
<reference evidence="3" key="1">
    <citation type="submission" date="2013-07" db="EMBL/GenBank/DDBJ databases">
        <title>The genome of Eucalyptus grandis.</title>
        <authorList>
            <person name="Schmutz J."/>
            <person name="Hayes R."/>
            <person name="Myburg A."/>
            <person name="Tuskan G."/>
            <person name="Grattapaglia D."/>
            <person name="Rokhsar D.S."/>
        </authorList>
    </citation>
    <scope>NUCLEOTIDE SEQUENCE</scope>
    <source>
        <tissue evidence="3">Leaf extractions</tissue>
    </source>
</reference>
<dbReference type="Gene3D" id="3.80.10.10">
    <property type="entry name" value="Ribonuclease Inhibitor"/>
    <property type="match status" value="1"/>
</dbReference>
<dbReference type="InterPro" id="IPR032675">
    <property type="entry name" value="LRR_dom_sf"/>
</dbReference>
<dbReference type="STRING" id="71139.A0A059C8N2"/>
<sequence length="311" mass="36156">MAAPYVHAAAHRKSSSGDRPNRAGGNRPPLPLLPDDAIHNIFSFLPIEDAVRTSVLSRRWRSSWTSTTHLVFDGFRPRNRDARSLDFPSLVGSVLSQCTSPTVKKLHVTNFKYRRRYRPKLDLWLQFALGRRVEDLRLWLISEQWIRYTLPPFLYCSSWLVRLEVSWCSFWSDETIWWPCIKFLSIEDADLDDDMLGRIFTGSPVLEFLKLRQCRSLKDLVLIGSKNYSHSYMDKIWAPHLLSLRVSGTWSGPWLCTHIFRLDDISSLVEAELVFSGRTSLFEWMYCNLLKELLDRLCGVPKITIGSWCLK</sequence>
<accession>A0A059C8N2</accession>
<dbReference type="CDD" id="cd22160">
    <property type="entry name" value="F-box_AtFBL13-like"/>
    <property type="match status" value="1"/>
</dbReference>
<dbReference type="OMA" id="FPEFLYV"/>
<dbReference type="Pfam" id="PF00646">
    <property type="entry name" value="F-box"/>
    <property type="match status" value="1"/>
</dbReference>
<dbReference type="InterPro" id="IPR001810">
    <property type="entry name" value="F-box_dom"/>
</dbReference>
<feature type="domain" description="F-box" evidence="2">
    <location>
        <begin position="27"/>
        <end position="75"/>
    </location>
</feature>
<dbReference type="SUPFAM" id="SSF81383">
    <property type="entry name" value="F-box domain"/>
    <property type="match status" value="1"/>
</dbReference>
<feature type="non-terminal residue" evidence="3">
    <location>
        <position position="311"/>
    </location>
</feature>
<dbReference type="EMBL" id="KK198757">
    <property type="protein sequence ID" value="KCW74589.1"/>
    <property type="molecule type" value="Genomic_DNA"/>
</dbReference>
<dbReference type="Pfam" id="PF24758">
    <property type="entry name" value="LRR_At5g56370"/>
    <property type="match status" value="1"/>
</dbReference>
<feature type="region of interest" description="Disordered" evidence="1">
    <location>
        <begin position="1"/>
        <end position="30"/>
    </location>
</feature>
<protein>
    <recommendedName>
        <fullName evidence="2">F-box domain-containing protein</fullName>
    </recommendedName>
</protein>
<dbReference type="InParanoid" id="A0A059C8N2"/>
<dbReference type="PANTHER" id="PTHR31293:SF12">
    <property type="entry name" value="RNI-LIKE SUPERFAMILY PROTEIN"/>
    <property type="match status" value="1"/>
</dbReference>
<gene>
    <name evidence="3" type="ORF">EUGRSUZ_E03308</name>
</gene>
<dbReference type="InterPro" id="IPR036047">
    <property type="entry name" value="F-box-like_dom_sf"/>
</dbReference>
<dbReference type="SUPFAM" id="SSF52047">
    <property type="entry name" value="RNI-like"/>
    <property type="match status" value="1"/>
</dbReference>
<organism evidence="3">
    <name type="scientific">Eucalyptus grandis</name>
    <name type="common">Flooded gum</name>
    <dbReference type="NCBI Taxonomy" id="71139"/>
    <lineage>
        <taxon>Eukaryota</taxon>
        <taxon>Viridiplantae</taxon>
        <taxon>Streptophyta</taxon>
        <taxon>Embryophyta</taxon>
        <taxon>Tracheophyta</taxon>
        <taxon>Spermatophyta</taxon>
        <taxon>Magnoliopsida</taxon>
        <taxon>eudicotyledons</taxon>
        <taxon>Gunneridae</taxon>
        <taxon>Pentapetalae</taxon>
        <taxon>rosids</taxon>
        <taxon>malvids</taxon>
        <taxon>Myrtales</taxon>
        <taxon>Myrtaceae</taxon>
        <taxon>Myrtoideae</taxon>
        <taxon>Eucalypteae</taxon>
        <taxon>Eucalyptus</taxon>
    </lineage>
</organism>
<evidence type="ECO:0000259" key="2">
    <source>
        <dbReference type="PROSITE" id="PS50181"/>
    </source>
</evidence>
<dbReference type="AlphaFoldDB" id="A0A059C8N2"/>
<name>A0A059C8N2_EUCGR</name>
<dbReference type="SMART" id="SM00256">
    <property type="entry name" value="FBOX"/>
    <property type="match status" value="2"/>
</dbReference>
<evidence type="ECO:0000313" key="3">
    <source>
        <dbReference type="EMBL" id="KCW74589.1"/>
    </source>
</evidence>
<proteinExistence type="predicted"/>